<dbReference type="PANTHER" id="PTHR24322:SF736">
    <property type="entry name" value="RETINOL DEHYDROGENASE 10"/>
    <property type="match status" value="1"/>
</dbReference>
<protein>
    <submittedName>
        <fullName evidence="4">NAD(P)-binding protein</fullName>
    </submittedName>
</protein>
<dbReference type="PRINTS" id="PR00081">
    <property type="entry name" value="GDHRDH"/>
</dbReference>
<evidence type="ECO:0000313" key="4">
    <source>
        <dbReference type="EMBL" id="EGV61502.1"/>
    </source>
</evidence>
<dbReference type="HOGENOM" id="CLU_010194_5_1_1"/>
<accession>G3BB73</accession>
<reference evidence="5 6" key="1">
    <citation type="journal article" date="2011" name="Proc. Natl. Acad. Sci. U.S.A.">
        <title>Comparative genomics of xylose-fermenting fungi for enhanced biofuel production.</title>
        <authorList>
            <person name="Wohlbach D.J."/>
            <person name="Kuo A."/>
            <person name="Sato T.K."/>
            <person name="Potts K.M."/>
            <person name="Salamov A.A."/>
            <person name="LaButti K.M."/>
            <person name="Sun H."/>
            <person name="Clum A."/>
            <person name="Pangilinan J.L."/>
            <person name="Lindquist E.A."/>
            <person name="Lucas S."/>
            <person name="Lapidus A."/>
            <person name="Jin M."/>
            <person name="Gunawan C."/>
            <person name="Balan V."/>
            <person name="Dale B.E."/>
            <person name="Jeffries T.W."/>
            <person name="Zinkel R."/>
            <person name="Barry K.W."/>
            <person name="Grigoriev I.V."/>
            <person name="Gasch A.P."/>
        </authorList>
    </citation>
    <scope>NUCLEOTIDE SEQUENCE [LARGE SCALE GENOMIC DNA]</scope>
    <source>
        <strain evidence="5">ATCC 10573</strain>
        <strain evidence="6">ATCC 10573 / BCRC 21748 / CBS 615 / JCM 9827 / NBRC 10315 / NRRL Y-1498 / VKM Y-70</strain>
    </source>
</reference>
<evidence type="ECO:0000256" key="1">
    <source>
        <dbReference type="ARBA" id="ARBA00006484"/>
    </source>
</evidence>
<dbReference type="GeneID" id="18249014"/>
<gene>
    <name evidence="5" type="ORF">CANTEDRAFT_124259</name>
</gene>
<keyword evidence="6" id="KW-1185">Reference proteome</keyword>
<dbReference type="SUPFAM" id="SSF51735">
    <property type="entry name" value="NAD(P)-binding Rossmann-fold domains"/>
    <property type="match status" value="1"/>
</dbReference>
<organism evidence="6">
    <name type="scientific">Candida tenuis (strain ATCC 10573 / BCRC 21748 / CBS 615 / JCM 9827 / NBRC 10315 / NRRL Y-1498 / VKM Y-70)</name>
    <name type="common">Yeast</name>
    <name type="synonym">Yamadazyma tenuis</name>
    <dbReference type="NCBI Taxonomy" id="590646"/>
    <lineage>
        <taxon>Eukaryota</taxon>
        <taxon>Fungi</taxon>
        <taxon>Dikarya</taxon>
        <taxon>Ascomycota</taxon>
        <taxon>Saccharomycotina</taxon>
        <taxon>Pichiomycetes</taxon>
        <taxon>Debaryomycetaceae</taxon>
        <taxon>Yamadazyma</taxon>
    </lineage>
</organism>
<name>G3BB73_CANTC</name>
<dbReference type="AlphaFoldDB" id="G3BB73"/>
<dbReference type="EMBL" id="GL996527">
    <property type="protein sequence ID" value="EGV61502.1"/>
    <property type="molecule type" value="Genomic_DNA"/>
</dbReference>
<dbReference type="CDD" id="cd05339">
    <property type="entry name" value="17beta-HSDXI-like_SDR_c"/>
    <property type="match status" value="1"/>
</dbReference>
<proteinExistence type="inferred from homology"/>
<dbReference type="InterPro" id="IPR002347">
    <property type="entry name" value="SDR_fam"/>
</dbReference>
<dbReference type="InterPro" id="IPR036291">
    <property type="entry name" value="NAD(P)-bd_dom_sf"/>
</dbReference>
<comment type="similarity">
    <text evidence="1 3">Belongs to the short-chain dehydrogenases/reductases (SDR) family.</text>
</comment>
<dbReference type="EMBL" id="GL996527">
    <property type="protein sequence ID" value="EGV61503.1"/>
    <property type="molecule type" value="Genomic_DNA"/>
</dbReference>
<dbReference type="Proteomes" id="UP000000707">
    <property type="component" value="Unassembled WGS sequence"/>
</dbReference>
<dbReference type="RefSeq" id="XP_006687673.1">
    <property type="nucleotide sequence ID" value="XM_006687610.1"/>
</dbReference>
<dbReference type="Gene3D" id="3.40.50.720">
    <property type="entry name" value="NAD(P)-binding Rossmann-like Domain"/>
    <property type="match status" value="1"/>
</dbReference>
<evidence type="ECO:0000313" key="5">
    <source>
        <dbReference type="EMBL" id="EGV61503.1"/>
    </source>
</evidence>
<dbReference type="PANTHER" id="PTHR24322">
    <property type="entry name" value="PKSB"/>
    <property type="match status" value="1"/>
</dbReference>
<dbReference type="OrthoDB" id="10253736at2759"/>
<dbReference type="PRINTS" id="PR00080">
    <property type="entry name" value="SDRFAMILY"/>
</dbReference>
<dbReference type="eggNOG" id="KOG1201">
    <property type="taxonomic scope" value="Eukaryota"/>
</dbReference>
<dbReference type="KEGG" id="cten:18249014"/>
<dbReference type="Pfam" id="PF00106">
    <property type="entry name" value="adh_short"/>
    <property type="match status" value="1"/>
</dbReference>
<evidence type="ECO:0000256" key="3">
    <source>
        <dbReference type="RuleBase" id="RU000363"/>
    </source>
</evidence>
<dbReference type="GO" id="GO:0016616">
    <property type="term" value="F:oxidoreductase activity, acting on the CH-OH group of donors, NAD or NADP as acceptor"/>
    <property type="evidence" value="ECO:0007669"/>
    <property type="project" value="TreeGrafter"/>
</dbReference>
<evidence type="ECO:0000256" key="2">
    <source>
        <dbReference type="ARBA" id="ARBA00023002"/>
    </source>
</evidence>
<sequence length="343" mass="36766">MLFRLFLHANRLVRYATDKLVGTSYTPTRDVVVITGGASGLGEQLAQRFASHKATVISLDIHIPPPENRIDGVVYYECDVSNTDQVWEAQNSIQSKYGSASILINNAGITAGKKLVDLTCHEVETILNVNLLASFYTVKAFLPAMLERNRGYIVTVGSVLGYMSPARLSVYGASKAGLVALHESLTYELGSPMFHRGVKTLLVCPGQMKTPMFKSVATPSRLFAPELDVGYVADRIVAAVSLGQQGEIRLPLYGKFIPIFRAFPWPLVELVRKVSGIDRSMQAFRSGASSLRGAATSLLASSGSVLGPVSAVLEPGSASFGPVSEILDHSTAPPLDQPEGALA</sequence>
<evidence type="ECO:0000313" key="6">
    <source>
        <dbReference type="Proteomes" id="UP000000707"/>
    </source>
</evidence>
<keyword evidence="2" id="KW-0560">Oxidoreductase</keyword>